<dbReference type="InterPro" id="IPR038636">
    <property type="entry name" value="Wzi_sf"/>
</dbReference>
<proteinExistence type="predicted"/>
<dbReference type="AlphaFoldDB" id="A0A948X0Z5"/>
<reference evidence="1" key="1">
    <citation type="journal article" date="2021" name="PeerJ">
        <title>Extensive microbial diversity within the chicken gut microbiome revealed by metagenomics and culture.</title>
        <authorList>
            <person name="Gilroy R."/>
            <person name="Ravi A."/>
            <person name="Getino M."/>
            <person name="Pursley I."/>
            <person name="Horton D.L."/>
            <person name="Alikhan N.F."/>
            <person name="Baker D."/>
            <person name="Gharbi K."/>
            <person name="Hall N."/>
            <person name="Watson M."/>
            <person name="Adriaenssens E.M."/>
            <person name="Foster-Nyarko E."/>
            <person name="Jarju S."/>
            <person name="Secka A."/>
            <person name="Antonio M."/>
            <person name="Oren A."/>
            <person name="Chaudhuri R.R."/>
            <person name="La Ragione R."/>
            <person name="Hildebrand F."/>
            <person name="Pallen M.J."/>
        </authorList>
    </citation>
    <scope>NUCLEOTIDE SEQUENCE</scope>
    <source>
        <strain evidence="1">8470</strain>
    </source>
</reference>
<gene>
    <name evidence="1" type="ORF">H9928_04885</name>
</gene>
<evidence type="ECO:0000313" key="2">
    <source>
        <dbReference type="Proteomes" id="UP000784286"/>
    </source>
</evidence>
<reference evidence="1" key="2">
    <citation type="submission" date="2021-04" db="EMBL/GenBank/DDBJ databases">
        <authorList>
            <person name="Gilroy R."/>
        </authorList>
    </citation>
    <scope>NUCLEOTIDE SEQUENCE</scope>
    <source>
        <strain evidence="1">8470</strain>
    </source>
</reference>
<accession>A0A948X0Z5</accession>
<dbReference type="Proteomes" id="UP000784286">
    <property type="component" value="Unassembled WGS sequence"/>
</dbReference>
<name>A0A948X0Z5_9BACT</name>
<dbReference type="EMBL" id="JAHLFJ010000047">
    <property type="protein sequence ID" value="MBU3855882.1"/>
    <property type="molecule type" value="Genomic_DNA"/>
</dbReference>
<sequence>MTLTATFAFLITAVYAQLDTDLKYRVELGATAGGGTYAPLWFTANRYGLSSVEPNSGYMRAGIAYEKEMRHNWKIAAGIDLAGTVNHQKAFNIQQLYADFSWKVLTLSIGIKERDGFPLEKNTALSSGMMVEGPNAHPLPQIRVEMPEYWNVPGTKGWLAFKGHIAYGSFAEYDWQRDYVSPGQYFTENVLYHSKSLMLRFGNKDKFPLEFEAGILMAAQFGGSRYYKEADGSVTLDTEMPHNLKAYWKAFFPQTGGSDTPEGEQVNVEGNHVGSWNFALNYYVGNWKFRAYLEHYFEDTSQMFWEYGRWKDGQLGLEITFPKNKWVTSAVWEGIATKDQAGPLLYDGFWGQFPEYQISANDDYYNHYIYGGWQYMGMGMGNPLISGPLYNDDHSISFRSNRIRANHLGISGNPSDEWSYRMLISFTRYWGTYLAPLDKQRKQFSSLYEATYSPQWAKGWSASLALGLDRGNYLGNSTGGMLTIKKTGTIF</sequence>
<protein>
    <submittedName>
        <fullName evidence="1">Capsule assembly Wzi family protein</fullName>
    </submittedName>
</protein>
<comment type="caution">
    <text evidence="1">The sequence shown here is derived from an EMBL/GenBank/DDBJ whole genome shotgun (WGS) entry which is preliminary data.</text>
</comment>
<organism evidence="1 2">
    <name type="scientific">Candidatus Phocaeicola excrementipullorum</name>
    <dbReference type="NCBI Taxonomy" id="2838731"/>
    <lineage>
        <taxon>Bacteria</taxon>
        <taxon>Pseudomonadati</taxon>
        <taxon>Bacteroidota</taxon>
        <taxon>Bacteroidia</taxon>
        <taxon>Bacteroidales</taxon>
        <taxon>Bacteroidaceae</taxon>
        <taxon>Phocaeicola</taxon>
    </lineage>
</organism>
<evidence type="ECO:0000313" key="1">
    <source>
        <dbReference type="EMBL" id="MBU3855882.1"/>
    </source>
</evidence>
<dbReference type="Gene3D" id="2.40.160.130">
    <property type="entry name" value="Capsule assembly protein Wzi"/>
    <property type="match status" value="1"/>
</dbReference>